<dbReference type="GO" id="GO:0017025">
    <property type="term" value="F:TBP-class protein binding"/>
    <property type="evidence" value="ECO:0007669"/>
    <property type="project" value="InterPro"/>
</dbReference>
<sequence length="194" mass="21823">MLGSDASWWVLRDDYRLPSEEEVRYLVSPEDCCAFYSMQAAELRLKDAGYGEKYLFVLDENQEDDEEKEGQPKMEDEVRAAPWHTTRAYLASQRGGCFLELHGAADPTGCGEAFSYSRTSAKPGALFRQAGGEAARNLLQKKGRTAVTGTDADLRKLHLRDARAILRSYGLNEADLKTFKRFGIFLVPISHTNY</sequence>
<name>A0A448WEC7_9PLAT</name>
<feature type="domain" description="Transcription initiation factor TFIID subunit 1 histone acetyltransferase" evidence="3">
    <location>
        <begin position="3"/>
        <end position="177"/>
    </location>
</feature>
<dbReference type="PANTHER" id="PTHR13900">
    <property type="entry name" value="TRANSCRIPTION INITIATION FACTOR TFIID"/>
    <property type="match status" value="1"/>
</dbReference>
<dbReference type="GO" id="GO:0004402">
    <property type="term" value="F:histone acetyltransferase activity"/>
    <property type="evidence" value="ECO:0007669"/>
    <property type="project" value="InterPro"/>
</dbReference>
<reference evidence="4" key="1">
    <citation type="submission" date="2018-11" db="EMBL/GenBank/DDBJ databases">
        <authorList>
            <consortium name="Pathogen Informatics"/>
        </authorList>
    </citation>
    <scope>NUCLEOTIDE SEQUENCE</scope>
</reference>
<evidence type="ECO:0000256" key="2">
    <source>
        <dbReference type="ARBA" id="ARBA00023242"/>
    </source>
</evidence>
<keyword evidence="5" id="KW-1185">Reference proteome</keyword>
<dbReference type="AlphaFoldDB" id="A0A448WEC7"/>
<dbReference type="EMBL" id="CAAALY010007115">
    <property type="protein sequence ID" value="VEL09733.1"/>
    <property type="molecule type" value="Genomic_DNA"/>
</dbReference>
<dbReference type="InterPro" id="IPR040240">
    <property type="entry name" value="TAF1"/>
</dbReference>
<comment type="caution">
    <text evidence="4">The sequence shown here is derived from an EMBL/GenBank/DDBJ whole genome shotgun (WGS) entry which is preliminary data.</text>
</comment>
<gene>
    <name evidence="4" type="ORF">PXEA_LOCUS3173</name>
</gene>
<evidence type="ECO:0000256" key="1">
    <source>
        <dbReference type="ARBA" id="ARBA00004123"/>
    </source>
</evidence>
<comment type="subcellular location">
    <subcellularLocation>
        <location evidence="1">Nucleus</location>
    </subcellularLocation>
</comment>
<dbReference type="Pfam" id="PF12157">
    <property type="entry name" value="DUF3591"/>
    <property type="match status" value="1"/>
</dbReference>
<keyword evidence="2" id="KW-0539">Nucleus</keyword>
<dbReference type="GO" id="GO:0051123">
    <property type="term" value="P:RNA polymerase II preinitiation complex assembly"/>
    <property type="evidence" value="ECO:0007669"/>
    <property type="project" value="TreeGrafter"/>
</dbReference>
<dbReference type="PANTHER" id="PTHR13900:SF0">
    <property type="entry name" value="TRANSCRIPTION INITIATION FACTOR TFIID SUBUNIT 1"/>
    <property type="match status" value="1"/>
</dbReference>
<dbReference type="Proteomes" id="UP000784294">
    <property type="component" value="Unassembled WGS sequence"/>
</dbReference>
<dbReference type="GO" id="GO:0005669">
    <property type="term" value="C:transcription factor TFIID complex"/>
    <property type="evidence" value="ECO:0007669"/>
    <property type="project" value="InterPro"/>
</dbReference>
<dbReference type="OrthoDB" id="5752at2759"/>
<evidence type="ECO:0000313" key="5">
    <source>
        <dbReference type="Proteomes" id="UP000784294"/>
    </source>
</evidence>
<protein>
    <recommendedName>
        <fullName evidence="3">Transcription initiation factor TFIID subunit 1 histone acetyltransferase domain-containing protein</fullName>
    </recommendedName>
</protein>
<accession>A0A448WEC7</accession>
<dbReference type="GO" id="GO:0016251">
    <property type="term" value="F:RNA polymerase II general transcription initiation factor activity"/>
    <property type="evidence" value="ECO:0007669"/>
    <property type="project" value="InterPro"/>
</dbReference>
<dbReference type="InterPro" id="IPR022591">
    <property type="entry name" value="TAF1_HAT_dom"/>
</dbReference>
<evidence type="ECO:0000259" key="3">
    <source>
        <dbReference type="Pfam" id="PF12157"/>
    </source>
</evidence>
<organism evidence="4 5">
    <name type="scientific">Protopolystoma xenopodis</name>
    <dbReference type="NCBI Taxonomy" id="117903"/>
    <lineage>
        <taxon>Eukaryota</taxon>
        <taxon>Metazoa</taxon>
        <taxon>Spiralia</taxon>
        <taxon>Lophotrochozoa</taxon>
        <taxon>Platyhelminthes</taxon>
        <taxon>Monogenea</taxon>
        <taxon>Polyopisthocotylea</taxon>
        <taxon>Polystomatidea</taxon>
        <taxon>Polystomatidae</taxon>
        <taxon>Protopolystoma</taxon>
    </lineage>
</organism>
<evidence type="ECO:0000313" key="4">
    <source>
        <dbReference type="EMBL" id="VEL09733.1"/>
    </source>
</evidence>
<proteinExistence type="predicted"/>